<proteinExistence type="predicted"/>
<comment type="caution">
    <text evidence="2">The sequence shown here is derived from an EMBL/GenBank/DDBJ whole genome shotgun (WGS) entry which is preliminary data.</text>
</comment>
<dbReference type="Proteomes" id="UP000002945">
    <property type="component" value="Unassembled WGS sequence"/>
</dbReference>
<keyword evidence="3" id="KW-1185">Reference proteome</keyword>
<evidence type="ECO:0000313" key="2">
    <source>
        <dbReference type="EMBL" id="EDP97356.1"/>
    </source>
</evidence>
<evidence type="ECO:0000256" key="1">
    <source>
        <dbReference type="SAM" id="MobiDB-lite"/>
    </source>
</evidence>
<feature type="compositionally biased region" description="Low complexity" evidence="1">
    <location>
        <begin position="8"/>
        <end position="18"/>
    </location>
</feature>
<sequence>MAIVVGKNINNSNENGNNKQRDKKLLKKA</sequence>
<dbReference type="AlphaFoldDB" id="A9DP51"/>
<dbReference type="HOGENOM" id="CLU_3409490_0_0_10"/>
<accession>A9DP51</accession>
<feature type="region of interest" description="Disordered" evidence="1">
    <location>
        <begin position="1"/>
        <end position="29"/>
    </location>
</feature>
<protein>
    <submittedName>
        <fullName evidence="2">Uncharacterized protein</fullName>
    </submittedName>
</protein>
<evidence type="ECO:0000313" key="3">
    <source>
        <dbReference type="Proteomes" id="UP000002945"/>
    </source>
</evidence>
<dbReference type="EMBL" id="ABIB01000002">
    <property type="protein sequence ID" value="EDP97356.1"/>
    <property type="molecule type" value="Genomic_DNA"/>
</dbReference>
<organism evidence="2 3">
    <name type="scientific">Kordia algicida OT-1</name>
    <dbReference type="NCBI Taxonomy" id="391587"/>
    <lineage>
        <taxon>Bacteria</taxon>
        <taxon>Pseudomonadati</taxon>
        <taxon>Bacteroidota</taxon>
        <taxon>Flavobacteriia</taxon>
        <taxon>Flavobacteriales</taxon>
        <taxon>Flavobacteriaceae</taxon>
        <taxon>Kordia</taxon>
    </lineage>
</organism>
<gene>
    <name evidence="2" type="ORF">KAOT1_19377</name>
</gene>
<name>A9DP51_9FLAO</name>
<reference evidence="2 3" key="1">
    <citation type="journal article" date="2011" name="J. Bacteriol.">
        <title>Genome sequence of the algicidal bacterium Kordia algicida OT-1.</title>
        <authorList>
            <person name="Lee H.S."/>
            <person name="Kang S.G."/>
            <person name="Kwon K.K."/>
            <person name="Lee J.H."/>
            <person name="Kim S.J."/>
        </authorList>
    </citation>
    <scope>NUCLEOTIDE SEQUENCE [LARGE SCALE GENOMIC DNA]</scope>
    <source>
        <strain evidence="2 3">OT-1</strain>
    </source>
</reference>